<dbReference type="InterPro" id="IPR011049">
    <property type="entry name" value="Serralysin-like_metalloprot_C"/>
</dbReference>
<evidence type="ECO:0000256" key="1">
    <source>
        <dbReference type="ARBA" id="ARBA00004613"/>
    </source>
</evidence>
<evidence type="ECO:0000313" key="4">
    <source>
        <dbReference type="Proteomes" id="UP000030960"/>
    </source>
</evidence>
<dbReference type="Gene3D" id="2.150.10.10">
    <property type="entry name" value="Serralysin-like metalloprotease, C-terminal"/>
    <property type="match status" value="3"/>
</dbReference>
<dbReference type="RefSeq" id="WP_052244819.1">
    <property type="nucleotide sequence ID" value="NZ_JSUQ01000025.1"/>
</dbReference>
<dbReference type="Pfam" id="PF00353">
    <property type="entry name" value="HemolysinCabind"/>
    <property type="match status" value="4"/>
</dbReference>
<comment type="subcellular location">
    <subcellularLocation>
        <location evidence="1">Secreted</location>
    </subcellularLocation>
</comment>
<dbReference type="SUPFAM" id="SSF51120">
    <property type="entry name" value="beta-Roll"/>
    <property type="match status" value="2"/>
</dbReference>
<dbReference type="InterPro" id="IPR001343">
    <property type="entry name" value="Hemolysn_Ca-bd"/>
</dbReference>
<dbReference type="InterPro" id="IPR018511">
    <property type="entry name" value="Hemolysin-typ_Ca-bd_CS"/>
</dbReference>
<dbReference type="EMBL" id="JSUQ01000025">
    <property type="protein sequence ID" value="KHQ50514.1"/>
    <property type="molecule type" value="Genomic_DNA"/>
</dbReference>
<dbReference type="OrthoDB" id="7766606at2"/>
<sequence>MPTNLADNETGDFLANLVSMLDGDDTYIGKGGNDTIQGGAGADFLLGNDGHDQIFGADGNDTLVGDTGNDTLLGGANRDVLRGNADNDFLDGGSHRDLLVGGPGDDTLLGGRGNDVLQGDEGADVFRFDTFDGVDVIRDFENGTDLIDLKAFGALDITSFDDLVLNQNGSSAVIFFGSDTKIILQDTSIAELDADDFIFGTRIGADNSLPGTNGGDHLVGRRGRDEIFGEGGHDTLVGQAGDDTLLGGAGNDTLLGNADNDLLYGGLDADHLNGGPGDDTLDGGQGNDVLQGDIGADVFRFAISDGVDVVRDFEDGTDKIDLTAYGHLGITSVDDLTITQNNAHAVIYFDSDNKIILCNMDVADLDAGDFIFGTGTETLDFDSGLFQYDATANQFTYEQGGFLVDGALNMGLGVSGQIGLIDLDGDCEFELGLADTDFGTGRSDSITIDIGSQVTGKSFDLVGFDLDAFYLDGSDNTISLRSGAPGAGSVATFNEDGDGLWDIDGGPEDLTFDQMLPYFEDMESLHITITLDDMGDSADLGGGLGIDNIVLQYDDVLAIV</sequence>
<protein>
    <submittedName>
        <fullName evidence="3">5'-nucleotidase</fullName>
    </submittedName>
</protein>
<dbReference type="GO" id="GO:0005576">
    <property type="term" value="C:extracellular region"/>
    <property type="evidence" value="ECO:0007669"/>
    <property type="project" value="UniProtKB-SubCell"/>
</dbReference>
<keyword evidence="4" id="KW-1185">Reference proteome</keyword>
<accession>A0A0B3SIY9</accession>
<gene>
    <name evidence="3" type="ORF">OA50_04882</name>
</gene>
<comment type="caution">
    <text evidence="3">The sequence shown here is derived from an EMBL/GenBank/DDBJ whole genome shotgun (WGS) entry which is preliminary data.</text>
</comment>
<evidence type="ECO:0000256" key="2">
    <source>
        <dbReference type="ARBA" id="ARBA00022525"/>
    </source>
</evidence>
<reference evidence="3 4" key="1">
    <citation type="submission" date="2014-10" db="EMBL/GenBank/DDBJ databases">
        <title>Genome sequence of Ponticoccus sp. strain UMTAT08 isolated from clonal culture of toxic dinoflagellate Alexandrium tamiyavanichii.</title>
        <authorList>
            <person name="Gan H.Y."/>
            <person name="Muhd D.-D."/>
            <person name="Mohd Noor M.E."/>
            <person name="Yeong Y.S."/>
            <person name="Usup G."/>
        </authorList>
    </citation>
    <scope>NUCLEOTIDE SEQUENCE [LARGE SCALE GENOMIC DNA]</scope>
    <source>
        <strain evidence="3 4">UMTAT08</strain>
    </source>
</reference>
<keyword evidence="2" id="KW-0964">Secreted</keyword>
<dbReference type="PANTHER" id="PTHR38340:SF1">
    <property type="entry name" value="S-LAYER PROTEIN"/>
    <property type="match status" value="1"/>
</dbReference>
<dbReference type="InterPro" id="IPR050557">
    <property type="entry name" value="RTX_toxin/Mannuronan_C5-epim"/>
</dbReference>
<proteinExistence type="predicted"/>
<evidence type="ECO:0000313" key="3">
    <source>
        <dbReference type="EMBL" id="KHQ50514.1"/>
    </source>
</evidence>
<dbReference type="PRINTS" id="PR00313">
    <property type="entry name" value="CABNDNGRPT"/>
</dbReference>
<dbReference type="AlphaFoldDB" id="A0A0B3SIY9"/>
<name>A0A0B3SIY9_9RHOB</name>
<dbReference type="PANTHER" id="PTHR38340">
    <property type="entry name" value="S-LAYER PROTEIN"/>
    <property type="match status" value="1"/>
</dbReference>
<dbReference type="STRING" id="561184.SAMN05216376_1187"/>
<dbReference type="PROSITE" id="PS00330">
    <property type="entry name" value="HEMOLYSIN_CALCIUM"/>
    <property type="match status" value="2"/>
</dbReference>
<organism evidence="3 4">
    <name type="scientific">Mameliella alba</name>
    <dbReference type="NCBI Taxonomy" id="561184"/>
    <lineage>
        <taxon>Bacteria</taxon>
        <taxon>Pseudomonadati</taxon>
        <taxon>Pseudomonadota</taxon>
        <taxon>Alphaproteobacteria</taxon>
        <taxon>Rhodobacterales</taxon>
        <taxon>Roseobacteraceae</taxon>
        <taxon>Mameliella</taxon>
    </lineage>
</organism>
<dbReference type="GO" id="GO:0005509">
    <property type="term" value="F:calcium ion binding"/>
    <property type="evidence" value="ECO:0007669"/>
    <property type="project" value="InterPro"/>
</dbReference>
<dbReference type="Proteomes" id="UP000030960">
    <property type="component" value="Unassembled WGS sequence"/>
</dbReference>